<protein>
    <submittedName>
        <fullName evidence="7">Response regulator transcription factor</fullName>
    </submittedName>
</protein>
<dbReference type="GO" id="GO:0000160">
    <property type="term" value="P:phosphorelay signal transduction system"/>
    <property type="evidence" value="ECO:0007669"/>
    <property type="project" value="InterPro"/>
</dbReference>
<gene>
    <name evidence="7" type="ORF">I4641_09915</name>
</gene>
<evidence type="ECO:0000313" key="7">
    <source>
        <dbReference type="EMBL" id="MCC0177291.1"/>
    </source>
</evidence>
<feature type="domain" description="HTH luxR-type" evidence="5">
    <location>
        <begin position="162"/>
        <end position="227"/>
    </location>
</feature>
<dbReference type="RefSeq" id="WP_229640356.1">
    <property type="nucleotide sequence ID" value="NZ_JADWDC010000019.1"/>
</dbReference>
<dbReference type="PROSITE" id="PS00622">
    <property type="entry name" value="HTH_LUXR_1"/>
    <property type="match status" value="1"/>
</dbReference>
<dbReference type="PROSITE" id="PS50110">
    <property type="entry name" value="RESPONSE_REGULATORY"/>
    <property type="match status" value="1"/>
</dbReference>
<name>A0A964BR11_9CYAN</name>
<dbReference type="Proteomes" id="UP000729733">
    <property type="component" value="Unassembled WGS sequence"/>
</dbReference>
<dbReference type="PANTHER" id="PTHR43214">
    <property type="entry name" value="TWO-COMPONENT RESPONSE REGULATOR"/>
    <property type="match status" value="1"/>
</dbReference>
<dbReference type="PRINTS" id="PR00038">
    <property type="entry name" value="HTHLUXR"/>
</dbReference>
<reference evidence="7" key="1">
    <citation type="journal article" date="2021" name="Antonie Van Leeuwenhoek">
        <title>Draft genome and description of Waterburya agarophytonicola gen. nov. sp. nov. (Pleurocapsales, Cyanobacteria): a seaweed symbiont.</title>
        <authorList>
            <person name="Bonthond G."/>
            <person name="Shalygin S."/>
            <person name="Bayer T."/>
            <person name="Weinberger F."/>
        </authorList>
    </citation>
    <scope>NUCLEOTIDE SEQUENCE</scope>
    <source>
        <strain evidence="7">KI4</strain>
    </source>
</reference>
<proteinExistence type="predicted"/>
<dbReference type="InterPro" id="IPR001789">
    <property type="entry name" value="Sig_transdc_resp-reg_receiver"/>
</dbReference>
<dbReference type="GO" id="GO:0006355">
    <property type="term" value="P:regulation of DNA-templated transcription"/>
    <property type="evidence" value="ECO:0007669"/>
    <property type="project" value="InterPro"/>
</dbReference>
<dbReference type="Gene3D" id="1.10.10.10">
    <property type="entry name" value="Winged helix-like DNA-binding domain superfamily/Winged helix DNA-binding domain"/>
    <property type="match status" value="1"/>
</dbReference>
<dbReference type="PANTHER" id="PTHR43214:SF41">
    <property type="entry name" value="NITRATE_NITRITE RESPONSE REGULATOR PROTEIN NARP"/>
    <property type="match status" value="1"/>
</dbReference>
<dbReference type="AlphaFoldDB" id="A0A964BR11"/>
<evidence type="ECO:0000256" key="3">
    <source>
        <dbReference type="ARBA" id="ARBA00023163"/>
    </source>
</evidence>
<sequence>MPLLILIAEDDPGIRLSVSDYLELSGYSVVAAENGIKALSMLEKYHPHLLITDVRMPKKNGYELVKSIRQLPKYRLLPVILLTECKDTTERIRGYQVGCDIYLPKPFEMEELGAVIRNLLERSQIIHSELRFSQSDLQHELEPNSNFVEEESDNNNSFKQSKLAELIDLTMREKEVLKLLMNGHSNIEIGQKLHLSHRTIEKYVSSLLRKSDTSNRIELIRFALEHKLAPLNS</sequence>
<dbReference type="Pfam" id="PF00072">
    <property type="entry name" value="Response_reg"/>
    <property type="match status" value="1"/>
</dbReference>
<feature type="modified residue" description="4-aspartylphosphate" evidence="4">
    <location>
        <position position="53"/>
    </location>
</feature>
<evidence type="ECO:0000256" key="1">
    <source>
        <dbReference type="ARBA" id="ARBA00023015"/>
    </source>
</evidence>
<dbReference type="CDD" id="cd06170">
    <property type="entry name" value="LuxR_C_like"/>
    <property type="match status" value="1"/>
</dbReference>
<keyword evidence="1" id="KW-0805">Transcription regulation</keyword>
<feature type="domain" description="Response regulatory" evidence="6">
    <location>
        <begin position="4"/>
        <end position="120"/>
    </location>
</feature>
<comment type="caution">
    <text evidence="7">The sequence shown here is derived from an EMBL/GenBank/DDBJ whole genome shotgun (WGS) entry which is preliminary data.</text>
</comment>
<evidence type="ECO:0000256" key="4">
    <source>
        <dbReference type="PROSITE-ProRule" id="PRU00169"/>
    </source>
</evidence>
<dbReference type="Pfam" id="PF00196">
    <property type="entry name" value="GerE"/>
    <property type="match status" value="1"/>
</dbReference>
<evidence type="ECO:0000256" key="2">
    <source>
        <dbReference type="ARBA" id="ARBA00023125"/>
    </source>
</evidence>
<dbReference type="GO" id="GO:0003677">
    <property type="term" value="F:DNA binding"/>
    <property type="evidence" value="ECO:0007669"/>
    <property type="project" value="UniProtKB-KW"/>
</dbReference>
<keyword evidence="4" id="KW-0597">Phosphoprotein</keyword>
<keyword evidence="2" id="KW-0238">DNA-binding</keyword>
<dbReference type="SMART" id="SM00448">
    <property type="entry name" value="REC"/>
    <property type="match status" value="1"/>
</dbReference>
<evidence type="ECO:0000259" key="6">
    <source>
        <dbReference type="PROSITE" id="PS50110"/>
    </source>
</evidence>
<keyword evidence="3" id="KW-0804">Transcription</keyword>
<keyword evidence="8" id="KW-1185">Reference proteome</keyword>
<dbReference type="InterPro" id="IPR036388">
    <property type="entry name" value="WH-like_DNA-bd_sf"/>
</dbReference>
<dbReference type="PROSITE" id="PS50043">
    <property type="entry name" value="HTH_LUXR_2"/>
    <property type="match status" value="1"/>
</dbReference>
<dbReference type="InterPro" id="IPR011006">
    <property type="entry name" value="CheY-like_superfamily"/>
</dbReference>
<dbReference type="InterPro" id="IPR000792">
    <property type="entry name" value="Tscrpt_reg_LuxR_C"/>
</dbReference>
<organism evidence="7 8">
    <name type="scientific">Waterburya agarophytonicola KI4</name>
    <dbReference type="NCBI Taxonomy" id="2874699"/>
    <lineage>
        <taxon>Bacteria</taxon>
        <taxon>Bacillati</taxon>
        <taxon>Cyanobacteriota</taxon>
        <taxon>Cyanophyceae</taxon>
        <taxon>Pleurocapsales</taxon>
        <taxon>Hyellaceae</taxon>
        <taxon>Waterburya</taxon>
        <taxon>Waterburya agarophytonicola</taxon>
    </lineage>
</organism>
<dbReference type="SMART" id="SM00421">
    <property type="entry name" value="HTH_LUXR"/>
    <property type="match status" value="1"/>
</dbReference>
<dbReference type="SUPFAM" id="SSF46894">
    <property type="entry name" value="C-terminal effector domain of the bipartite response regulators"/>
    <property type="match status" value="1"/>
</dbReference>
<dbReference type="InterPro" id="IPR016032">
    <property type="entry name" value="Sig_transdc_resp-reg_C-effctor"/>
</dbReference>
<evidence type="ECO:0000313" key="8">
    <source>
        <dbReference type="Proteomes" id="UP000729733"/>
    </source>
</evidence>
<dbReference type="InterPro" id="IPR039420">
    <property type="entry name" value="WalR-like"/>
</dbReference>
<dbReference type="Gene3D" id="3.40.50.2300">
    <property type="match status" value="1"/>
</dbReference>
<dbReference type="SUPFAM" id="SSF52172">
    <property type="entry name" value="CheY-like"/>
    <property type="match status" value="1"/>
</dbReference>
<accession>A0A964BR11</accession>
<evidence type="ECO:0000259" key="5">
    <source>
        <dbReference type="PROSITE" id="PS50043"/>
    </source>
</evidence>
<dbReference type="EMBL" id="JADWDC010000019">
    <property type="protein sequence ID" value="MCC0177291.1"/>
    <property type="molecule type" value="Genomic_DNA"/>
</dbReference>